<dbReference type="Proteomes" id="UP000800035">
    <property type="component" value="Unassembled WGS sequence"/>
</dbReference>
<organism evidence="2 3">
    <name type="scientific">Byssothecium circinans</name>
    <dbReference type="NCBI Taxonomy" id="147558"/>
    <lineage>
        <taxon>Eukaryota</taxon>
        <taxon>Fungi</taxon>
        <taxon>Dikarya</taxon>
        <taxon>Ascomycota</taxon>
        <taxon>Pezizomycotina</taxon>
        <taxon>Dothideomycetes</taxon>
        <taxon>Pleosporomycetidae</taxon>
        <taxon>Pleosporales</taxon>
        <taxon>Massarineae</taxon>
        <taxon>Massarinaceae</taxon>
        <taxon>Byssothecium</taxon>
    </lineage>
</organism>
<feature type="compositionally biased region" description="Low complexity" evidence="1">
    <location>
        <begin position="63"/>
        <end position="77"/>
    </location>
</feature>
<feature type="compositionally biased region" description="Basic and acidic residues" evidence="1">
    <location>
        <begin position="10"/>
        <end position="24"/>
    </location>
</feature>
<feature type="compositionally biased region" description="Low complexity" evidence="1">
    <location>
        <begin position="321"/>
        <end position="332"/>
    </location>
</feature>
<name>A0A6A5UBD5_9PLEO</name>
<feature type="region of interest" description="Disordered" evidence="1">
    <location>
        <begin position="342"/>
        <end position="502"/>
    </location>
</feature>
<feature type="compositionally biased region" description="Basic and acidic residues" evidence="1">
    <location>
        <begin position="493"/>
        <end position="502"/>
    </location>
</feature>
<gene>
    <name evidence="2" type="ORF">CC80DRAFT_559371</name>
</gene>
<feature type="compositionally biased region" description="Polar residues" evidence="1">
    <location>
        <begin position="391"/>
        <end position="403"/>
    </location>
</feature>
<evidence type="ECO:0000313" key="3">
    <source>
        <dbReference type="Proteomes" id="UP000800035"/>
    </source>
</evidence>
<feature type="region of interest" description="Disordered" evidence="1">
    <location>
        <begin position="313"/>
        <end position="332"/>
    </location>
</feature>
<evidence type="ECO:0000313" key="2">
    <source>
        <dbReference type="EMBL" id="KAF1958417.1"/>
    </source>
</evidence>
<evidence type="ECO:0000256" key="1">
    <source>
        <dbReference type="SAM" id="MobiDB-lite"/>
    </source>
</evidence>
<proteinExistence type="predicted"/>
<sequence length="531" mass="59722">MVNGANVDVSRMDRPLDQDWDHAPPETGPRPHQASPQSTSTPHPRGKRAADTEAVAAMPSRPKLPALQIPQAAQQSPKNFSTHDDVSPLEPEPATLHRTPQTMRKENDLHTHPNKSPLDLSPEAQFRPRELPDTTKRQHIVWDSPIANATITRANTFMPYRYRQPRSESAKQRDFRKEHDRELDEYANAYHRLEAPDRVRKQVQMWKEKYPKALDRKPLPVVSSMDSSTPLYAACSGTSRWEQAGEKNTALENTEGRDRKDGRTRYPEFREDEERTGCCCCVMDLTGEYYQGEENERRALEEAPKFTVKRKPLPTKPLIHNTSSTNATPTTSSIPFTLNWNFPNPEPPTSPAPASPQTAPSPLPKCPEKIHRGTRPQPATIRPSLPKLQTIPWSQPPTTQGFPSRSEFDVSPLTPEDQNETKTTFKENNTEYAISPVISPRTFPGNEDFPTGNTVQDASPPIARSSAWETETLSSKKKTNQPGNALQIPGANAERDNKQPHFNESYREYSELLGEGALENDGDYGCKCVVM</sequence>
<dbReference type="EMBL" id="ML976987">
    <property type="protein sequence ID" value="KAF1958417.1"/>
    <property type="molecule type" value="Genomic_DNA"/>
</dbReference>
<keyword evidence="3" id="KW-1185">Reference proteome</keyword>
<feature type="compositionally biased region" description="Basic and acidic residues" evidence="1">
    <location>
        <begin position="254"/>
        <end position="268"/>
    </location>
</feature>
<reference evidence="2" key="1">
    <citation type="journal article" date="2020" name="Stud. Mycol.">
        <title>101 Dothideomycetes genomes: a test case for predicting lifestyles and emergence of pathogens.</title>
        <authorList>
            <person name="Haridas S."/>
            <person name="Albert R."/>
            <person name="Binder M."/>
            <person name="Bloem J."/>
            <person name="Labutti K."/>
            <person name="Salamov A."/>
            <person name="Andreopoulos B."/>
            <person name="Baker S."/>
            <person name="Barry K."/>
            <person name="Bills G."/>
            <person name="Bluhm B."/>
            <person name="Cannon C."/>
            <person name="Castanera R."/>
            <person name="Culley D."/>
            <person name="Daum C."/>
            <person name="Ezra D."/>
            <person name="Gonzalez J."/>
            <person name="Henrissat B."/>
            <person name="Kuo A."/>
            <person name="Liang C."/>
            <person name="Lipzen A."/>
            <person name="Lutzoni F."/>
            <person name="Magnuson J."/>
            <person name="Mondo S."/>
            <person name="Nolan M."/>
            <person name="Ohm R."/>
            <person name="Pangilinan J."/>
            <person name="Park H.-J."/>
            <person name="Ramirez L."/>
            <person name="Alfaro M."/>
            <person name="Sun H."/>
            <person name="Tritt A."/>
            <person name="Yoshinaga Y."/>
            <person name="Zwiers L.-H."/>
            <person name="Turgeon B."/>
            <person name="Goodwin S."/>
            <person name="Spatafora J."/>
            <person name="Crous P."/>
            <person name="Grigoriev I."/>
        </authorList>
    </citation>
    <scope>NUCLEOTIDE SEQUENCE</scope>
    <source>
        <strain evidence="2">CBS 675.92</strain>
    </source>
</reference>
<feature type="region of interest" description="Disordered" evidence="1">
    <location>
        <begin position="1"/>
        <end position="125"/>
    </location>
</feature>
<feature type="compositionally biased region" description="Basic and acidic residues" evidence="1">
    <location>
        <begin position="419"/>
        <end position="429"/>
    </location>
</feature>
<protein>
    <submittedName>
        <fullName evidence="2">Uncharacterized protein</fullName>
    </submittedName>
</protein>
<feature type="compositionally biased region" description="Pro residues" evidence="1">
    <location>
        <begin position="344"/>
        <end position="365"/>
    </location>
</feature>
<feature type="region of interest" description="Disordered" evidence="1">
    <location>
        <begin position="243"/>
        <end position="268"/>
    </location>
</feature>
<dbReference type="AlphaFoldDB" id="A0A6A5UBD5"/>
<accession>A0A6A5UBD5</accession>